<proteinExistence type="predicted"/>
<gene>
    <name evidence="1" type="ORF">Slin15195_G121010</name>
</gene>
<dbReference type="EMBL" id="CP099428">
    <property type="protein sequence ID" value="USW58782.1"/>
    <property type="molecule type" value="Genomic_DNA"/>
</dbReference>
<dbReference type="Proteomes" id="UP001056384">
    <property type="component" value="Chromosome 11"/>
</dbReference>
<organism evidence="1 2">
    <name type="scientific">Septoria linicola</name>
    <dbReference type="NCBI Taxonomy" id="215465"/>
    <lineage>
        <taxon>Eukaryota</taxon>
        <taxon>Fungi</taxon>
        <taxon>Dikarya</taxon>
        <taxon>Ascomycota</taxon>
        <taxon>Pezizomycotina</taxon>
        <taxon>Dothideomycetes</taxon>
        <taxon>Dothideomycetidae</taxon>
        <taxon>Mycosphaerellales</taxon>
        <taxon>Mycosphaerellaceae</taxon>
        <taxon>Septoria</taxon>
    </lineage>
</organism>
<reference evidence="1" key="1">
    <citation type="submission" date="2022-06" db="EMBL/GenBank/DDBJ databases">
        <title>Complete genome sequences of two strains of the flax pathogen Septoria linicola.</title>
        <authorList>
            <person name="Lapalu N."/>
            <person name="Simon A."/>
            <person name="Demenou B."/>
            <person name="Paumier D."/>
            <person name="Guillot M.-P."/>
            <person name="Gout L."/>
            <person name="Valade R."/>
        </authorList>
    </citation>
    <scope>NUCLEOTIDE SEQUENCE</scope>
    <source>
        <strain evidence="1">SE15195</strain>
    </source>
</reference>
<sequence length="101" mass="11177">MKTVERIRSVLKAGSDRAQWAARLLSKDPTRRLSSTKLLSASSDFPDKCQKDEDDGWGSVKSCRALRAPPGINLTANEVTLAQNRSMLRSDEQIGKRCSGR</sequence>
<protein>
    <submittedName>
        <fullName evidence="1">Uncharacterized protein</fullName>
    </submittedName>
</protein>
<evidence type="ECO:0000313" key="2">
    <source>
        <dbReference type="Proteomes" id="UP001056384"/>
    </source>
</evidence>
<accession>A0A9Q9B7L8</accession>
<dbReference type="AlphaFoldDB" id="A0A9Q9B7L8"/>
<name>A0A9Q9B7L8_9PEZI</name>
<keyword evidence="2" id="KW-1185">Reference proteome</keyword>
<evidence type="ECO:0000313" key="1">
    <source>
        <dbReference type="EMBL" id="USW58782.1"/>
    </source>
</evidence>